<sequence length="112" mass="12401">MTEHGGREHRSNEISSESPLTPKPPVLSHTHFESFLSTIDARVAARHRRRQGGDWPAGCAARQSLEAAVAGACCRRPRRSIALRVFRASDIRERRNGRPSPLAGPPNHLSDF</sequence>
<accession>A0AAV1JUF4</accession>
<evidence type="ECO:0000313" key="2">
    <source>
        <dbReference type="EMBL" id="CAK1553147.1"/>
    </source>
</evidence>
<feature type="compositionally biased region" description="Basic and acidic residues" evidence="1">
    <location>
        <begin position="1"/>
        <end position="12"/>
    </location>
</feature>
<proteinExistence type="predicted"/>
<reference evidence="2 3" key="1">
    <citation type="submission" date="2023-11" db="EMBL/GenBank/DDBJ databases">
        <authorList>
            <person name="Okamura Y."/>
        </authorList>
    </citation>
    <scope>NUCLEOTIDE SEQUENCE [LARGE SCALE GENOMIC DNA]</scope>
</reference>
<dbReference type="AlphaFoldDB" id="A0AAV1JUF4"/>
<evidence type="ECO:0000313" key="3">
    <source>
        <dbReference type="Proteomes" id="UP001497472"/>
    </source>
</evidence>
<dbReference type="Proteomes" id="UP001497472">
    <property type="component" value="Unassembled WGS sequence"/>
</dbReference>
<evidence type="ECO:0000256" key="1">
    <source>
        <dbReference type="SAM" id="MobiDB-lite"/>
    </source>
</evidence>
<comment type="caution">
    <text evidence="2">The sequence shown here is derived from an EMBL/GenBank/DDBJ whole genome shotgun (WGS) entry which is preliminary data.</text>
</comment>
<keyword evidence="3" id="KW-1185">Reference proteome</keyword>
<feature type="region of interest" description="Disordered" evidence="1">
    <location>
        <begin position="90"/>
        <end position="112"/>
    </location>
</feature>
<organism evidence="2 3">
    <name type="scientific">Leptosia nina</name>
    <dbReference type="NCBI Taxonomy" id="320188"/>
    <lineage>
        <taxon>Eukaryota</taxon>
        <taxon>Metazoa</taxon>
        <taxon>Ecdysozoa</taxon>
        <taxon>Arthropoda</taxon>
        <taxon>Hexapoda</taxon>
        <taxon>Insecta</taxon>
        <taxon>Pterygota</taxon>
        <taxon>Neoptera</taxon>
        <taxon>Endopterygota</taxon>
        <taxon>Lepidoptera</taxon>
        <taxon>Glossata</taxon>
        <taxon>Ditrysia</taxon>
        <taxon>Papilionoidea</taxon>
        <taxon>Pieridae</taxon>
        <taxon>Pierinae</taxon>
        <taxon>Leptosia</taxon>
    </lineage>
</organism>
<gene>
    <name evidence="2" type="ORF">LNINA_LOCUS12162</name>
</gene>
<dbReference type="EMBL" id="CAVLEF010000203">
    <property type="protein sequence ID" value="CAK1553147.1"/>
    <property type="molecule type" value="Genomic_DNA"/>
</dbReference>
<feature type="region of interest" description="Disordered" evidence="1">
    <location>
        <begin position="1"/>
        <end position="28"/>
    </location>
</feature>
<protein>
    <submittedName>
        <fullName evidence="2">Uncharacterized protein</fullName>
    </submittedName>
</protein>
<name>A0AAV1JUF4_9NEOP</name>